<reference evidence="2" key="1">
    <citation type="submission" date="2023-02" db="EMBL/GenBank/DDBJ databases">
        <title>Identification and recombinant expression of a fungal hydrolase from Papiliotrema laurentii that hydrolyzes apple cutin and clears colloidal polyester polyurethane.</title>
        <authorList>
            <consortium name="DOE Joint Genome Institute"/>
            <person name="Roman V.A."/>
            <person name="Bojanowski C."/>
            <person name="Crable B.R."/>
            <person name="Wagner D.N."/>
            <person name="Hung C.S."/>
            <person name="Nadeau L.J."/>
            <person name="Schratz L."/>
            <person name="Haridas S."/>
            <person name="Pangilinan J."/>
            <person name="Lipzen A."/>
            <person name="Na H."/>
            <person name="Yan M."/>
            <person name="Ng V."/>
            <person name="Grigoriev I.V."/>
            <person name="Spatafora J.W."/>
            <person name="Barlow D."/>
            <person name="Biffinger J."/>
            <person name="Kelley-Loughnane N."/>
            <person name="Varaljay V.A."/>
            <person name="Crookes-Goodson W.J."/>
        </authorList>
    </citation>
    <scope>NUCLEOTIDE SEQUENCE</scope>
    <source>
        <strain evidence="2">5307AH</strain>
    </source>
</reference>
<sequence length="244" mass="27560">MSVVHAHPAKSRGADHPARHFNFDPRRAPYPNKLIPSRSDIVQNPPLAYRAGLGPHLHSIFIDESLRLPPAPIRSVRLVVVPGVPDVWLERDRPATPVKEDRELDGNVEYANYNRGSVPPGYMPLDPVFHSLLNPRDLRDVKILTGRNNLKKLFCFCAPDSDRDTFRIDATVLPGTELVMLHQWDTPQASRPREPSHHHLAFHEDNTLRIYRGSDRTPGCHRIVKYVYGGLTMMVVFDVGAALP</sequence>
<gene>
    <name evidence="2" type="ORF">DB88DRAFT_541106</name>
</gene>
<feature type="compositionally biased region" description="Basic and acidic residues" evidence="1">
    <location>
        <begin position="12"/>
        <end position="27"/>
    </location>
</feature>
<name>A0AAD9CWM2_PAPLA</name>
<dbReference type="AlphaFoldDB" id="A0AAD9CWM2"/>
<organism evidence="2 3">
    <name type="scientific">Papiliotrema laurentii</name>
    <name type="common">Cryptococcus laurentii</name>
    <dbReference type="NCBI Taxonomy" id="5418"/>
    <lineage>
        <taxon>Eukaryota</taxon>
        <taxon>Fungi</taxon>
        <taxon>Dikarya</taxon>
        <taxon>Basidiomycota</taxon>
        <taxon>Agaricomycotina</taxon>
        <taxon>Tremellomycetes</taxon>
        <taxon>Tremellales</taxon>
        <taxon>Rhynchogastremaceae</taxon>
        <taxon>Papiliotrema</taxon>
    </lineage>
</organism>
<keyword evidence="3" id="KW-1185">Reference proteome</keyword>
<accession>A0AAD9CWM2</accession>
<dbReference type="Proteomes" id="UP001182556">
    <property type="component" value="Unassembled WGS sequence"/>
</dbReference>
<evidence type="ECO:0000313" key="3">
    <source>
        <dbReference type="Proteomes" id="UP001182556"/>
    </source>
</evidence>
<evidence type="ECO:0000313" key="2">
    <source>
        <dbReference type="EMBL" id="KAK1922897.1"/>
    </source>
</evidence>
<dbReference type="EMBL" id="JAODAN010000007">
    <property type="protein sequence ID" value="KAK1922897.1"/>
    <property type="molecule type" value="Genomic_DNA"/>
</dbReference>
<evidence type="ECO:0000256" key="1">
    <source>
        <dbReference type="SAM" id="MobiDB-lite"/>
    </source>
</evidence>
<protein>
    <submittedName>
        <fullName evidence="2">Uncharacterized protein</fullName>
    </submittedName>
</protein>
<feature type="region of interest" description="Disordered" evidence="1">
    <location>
        <begin position="1"/>
        <end position="29"/>
    </location>
</feature>
<comment type="caution">
    <text evidence="2">The sequence shown here is derived from an EMBL/GenBank/DDBJ whole genome shotgun (WGS) entry which is preliminary data.</text>
</comment>
<proteinExistence type="predicted"/>